<accession>A0ABX5WYD8</accession>
<keyword evidence="3" id="KW-1185">Reference proteome</keyword>
<proteinExistence type="predicted"/>
<feature type="transmembrane region" description="Helical" evidence="1">
    <location>
        <begin position="139"/>
        <end position="160"/>
    </location>
</feature>
<evidence type="ECO:0008006" key="4">
    <source>
        <dbReference type="Google" id="ProtNLM"/>
    </source>
</evidence>
<evidence type="ECO:0000313" key="2">
    <source>
        <dbReference type="EMBL" id="QDO82041.1"/>
    </source>
</evidence>
<gene>
    <name evidence="2" type="ORF">FM037_00880</name>
</gene>
<dbReference type="EMBL" id="CP041614">
    <property type="protein sequence ID" value="QDO82041.1"/>
    <property type="molecule type" value="Genomic_DNA"/>
</dbReference>
<organism evidence="2 3">
    <name type="scientific">Shewanella psychropiezotolerans</name>
    <dbReference type="NCBI Taxonomy" id="2593655"/>
    <lineage>
        <taxon>Bacteria</taxon>
        <taxon>Pseudomonadati</taxon>
        <taxon>Pseudomonadota</taxon>
        <taxon>Gammaproteobacteria</taxon>
        <taxon>Alteromonadales</taxon>
        <taxon>Shewanellaceae</taxon>
        <taxon>Shewanella</taxon>
    </lineage>
</organism>
<evidence type="ECO:0000313" key="3">
    <source>
        <dbReference type="Proteomes" id="UP000315947"/>
    </source>
</evidence>
<reference evidence="2 3" key="1">
    <citation type="submission" date="2019-07" db="EMBL/GenBank/DDBJ databases">
        <title>Shewanella sp. YLB-06 whole genomic sequence.</title>
        <authorList>
            <person name="Yu L."/>
        </authorList>
    </citation>
    <scope>NUCLEOTIDE SEQUENCE [LARGE SCALE GENOMIC DNA]</scope>
    <source>
        <strain evidence="2 3">YLB-06</strain>
    </source>
</reference>
<dbReference type="InterPro" id="IPR006726">
    <property type="entry name" value="PHBA_efflux_AaeB/fusaric-R"/>
</dbReference>
<keyword evidence="1" id="KW-0812">Transmembrane</keyword>
<feature type="transmembrane region" description="Helical" evidence="1">
    <location>
        <begin position="37"/>
        <end position="56"/>
    </location>
</feature>
<dbReference type="RefSeq" id="WP_144044434.1">
    <property type="nucleotide sequence ID" value="NZ_CP041614.1"/>
</dbReference>
<evidence type="ECO:0000256" key="1">
    <source>
        <dbReference type="SAM" id="Phobius"/>
    </source>
</evidence>
<keyword evidence="1" id="KW-0472">Membrane</keyword>
<feature type="transmembrane region" description="Helical" evidence="1">
    <location>
        <begin position="449"/>
        <end position="467"/>
    </location>
</feature>
<feature type="transmembrane region" description="Helical" evidence="1">
    <location>
        <begin position="63"/>
        <end position="80"/>
    </location>
</feature>
<feature type="transmembrane region" description="Helical" evidence="1">
    <location>
        <begin position="86"/>
        <end position="103"/>
    </location>
</feature>
<protein>
    <recommendedName>
        <fullName evidence="4">FUSC family protein</fullName>
    </recommendedName>
</protein>
<feature type="transmembrane region" description="Helical" evidence="1">
    <location>
        <begin position="473"/>
        <end position="495"/>
    </location>
</feature>
<feature type="transmembrane region" description="Helical" evidence="1">
    <location>
        <begin position="110"/>
        <end position="127"/>
    </location>
</feature>
<dbReference type="Proteomes" id="UP000315947">
    <property type="component" value="Chromosome"/>
</dbReference>
<feature type="transmembrane region" description="Helical" evidence="1">
    <location>
        <begin position="399"/>
        <end position="417"/>
    </location>
</feature>
<name>A0ABX5WYD8_9GAMM</name>
<feature type="transmembrane region" description="Helical" evidence="1">
    <location>
        <begin position="12"/>
        <end position="31"/>
    </location>
</feature>
<keyword evidence="1" id="KW-1133">Transmembrane helix</keyword>
<dbReference type="Pfam" id="PF04632">
    <property type="entry name" value="FUSC"/>
    <property type="match status" value="1"/>
</dbReference>
<feature type="transmembrane region" description="Helical" evidence="1">
    <location>
        <begin position="423"/>
        <end position="442"/>
    </location>
</feature>
<sequence>MNYWGNKEATQFALRVSISVIVTWLICLRLNSEATSAAMISIIIILMAGSHGANLIKSFYRAVGTILASAFVLFVSSTALIDAWLFNGFMILWIVTCVGLAAYLQNSVSYVFGMAGMTAAVIGFPLAYSPEIISVFDNVQARCFGILIGIAVSIIVTAVIPYEDDIKRILPIKKATLKFIAKVFSGSTPQKSQQAFSQYLGLISNNKQIPINSLVGSKASLELIKSQRDALFHCVSLAIAAVKIRHMLRAADDTKLEHLIAEIIEEIHGGELDTQLLFDKIKIIVDGKDKIQIEKGIQADIINKHLAVLIENLIWLNSDRIAVESQRFKRQVSRFFTHTDLQDVLRSMLRAALLLSGISFIWIEGQWEHGMNAMLMAGMLCSMNATLPNAKIGNTKVLLAQLIMVAFGFLITFAIAPLLEPKIMFPVMFVYLLITSYQFVVCTSANKSVWRYMLIFWSSYIPLSNIPTLDFGGFLNTAMANVFAVMMILAVYMIIPSRKDTEIVIHSIKRTLKKLKPNSGNSDLSSDLILSAYPVLVRQDHTKVYIDRLISIGECFKLSELDLLTDDNRVLIRQLLSSILENRHNEDKIRQLQRIAETNMQRHNQASDHQAYSAWWQLNIALKRLCVSQSMITEPNEP</sequence>